<evidence type="ECO:0000313" key="11">
    <source>
        <dbReference type="Proteomes" id="UP000825051"/>
    </source>
</evidence>
<dbReference type="InterPro" id="IPR045800">
    <property type="entry name" value="HMBD"/>
</dbReference>
<accession>A0A8F9TS70</accession>
<evidence type="ECO:0000259" key="8">
    <source>
        <dbReference type="Pfam" id="PF25954"/>
    </source>
</evidence>
<evidence type="ECO:0000256" key="3">
    <source>
        <dbReference type="SAM" id="MobiDB-lite"/>
    </source>
</evidence>
<evidence type="ECO:0000259" key="9">
    <source>
        <dbReference type="Pfam" id="PF25975"/>
    </source>
</evidence>
<dbReference type="GO" id="GO:0046914">
    <property type="term" value="F:transition metal ion binding"/>
    <property type="evidence" value="ECO:0007669"/>
    <property type="project" value="TreeGrafter"/>
</dbReference>
<dbReference type="RefSeq" id="WP_220161343.1">
    <property type="nucleotide sequence ID" value="NZ_CP080507.1"/>
</dbReference>
<dbReference type="InterPro" id="IPR058792">
    <property type="entry name" value="Beta-barrel_RND_2"/>
</dbReference>
<feature type="region of interest" description="Disordered" evidence="3">
    <location>
        <begin position="394"/>
        <end position="426"/>
    </location>
</feature>
<feature type="signal peptide" evidence="4">
    <location>
        <begin position="1"/>
        <end position="28"/>
    </location>
</feature>
<evidence type="ECO:0000256" key="1">
    <source>
        <dbReference type="ARBA" id="ARBA00009477"/>
    </source>
</evidence>
<comment type="similarity">
    <text evidence="1">Belongs to the membrane fusion protein (MFP) (TC 8.A.1) family.</text>
</comment>
<dbReference type="GO" id="GO:0016020">
    <property type="term" value="C:membrane"/>
    <property type="evidence" value="ECO:0007669"/>
    <property type="project" value="InterPro"/>
</dbReference>
<feature type="domain" description="CusB-like barrel-sandwich hybrid" evidence="7">
    <location>
        <begin position="115"/>
        <end position="228"/>
    </location>
</feature>
<keyword evidence="4" id="KW-0732">Signal</keyword>
<evidence type="ECO:0000256" key="2">
    <source>
        <dbReference type="ARBA" id="ARBA00022448"/>
    </source>
</evidence>
<dbReference type="InterPro" id="IPR058790">
    <property type="entry name" value="BSH_CusB"/>
</dbReference>
<dbReference type="GO" id="GO:0030288">
    <property type="term" value="C:outer membrane-bounded periplasmic space"/>
    <property type="evidence" value="ECO:0007669"/>
    <property type="project" value="TreeGrafter"/>
</dbReference>
<dbReference type="Gene3D" id="2.40.30.170">
    <property type="match status" value="1"/>
</dbReference>
<feature type="domain" description="CusB-like three alpha-helical bundle" evidence="6">
    <location>
        <begin position="145"/>
        <end position="195"/>
    </location>
</feature>
<dbReference type="GO" id="GO:0015679">
    <property type="term" value="P:plasma membrane copper ion transport"/>
    <property type="evidence" value="ECO:0007669"/>
    <property type="project" value="TreeGrafter"/>
</dbReference>
<dbReference type="Pfam" id="PF19335">
    <property type="entry name" value="HMBD"/>
    <property type="match status" value="1"/>
</dbReference>
<dbReference type="InterPro" id="IPR058791">
    <property type="entry name" value="3HB_CusB"/>
</dbReference>
<dbReference type="GO" id="GO:0022857">
    <property type="term" value="F:transmembrane transporter activity"/>
    <property type="evidence" value="ECO:0007669"/>
    <property type="project" value="InterPro"/>
</dbReference>
<reference evidence="10" key="1">
    <citation type="submission" date="2021-08" db="EMBL/GenBank/DDBJ databases">
        <title>Genome of a novel bacterium of the phylum Verrucomicrobia, Oleiharenicola sp. KSB-15.</title>
        <authorList>
            <person name="Chung J.-H."/>
            <person name="Ahn J.-H."/>
            <person name="Yoon Y."/>
            <person name="Kim D.-Y."/>
            <person name="An S.-H."/>
            <person name="Park I."/>
            <person name="Yeon J."/>
        </authorList>
    </citation>
    <scope>NUCLEOTIDE SEQUENCE</scope>
    <source>
        <strain evidence="10">KSB-15</strain>
    </source>
</reference>
<dbReference type="FunFam" id="2.40.30.170:FF:000010">
    <property type="entry name" value="Efflux RND transporter periplasmic adaptor subunit"/>
    <property type="match status" value="1"/>
</dbReference>
<feature type="compositionally biased region" description="Low complexity" evidence="3">
    <location>
        <begin position="407"/>
        <end position="422"/>
    </location>
</feature>
<feature type="chain" id="PRO_5034438138" evidence="4">
    <location>
        <begin position="29"/>
        <end position="567"/>
    </location>
</feature>
<gene>
    <name evidence="10" type="ORF">K0B96_13130</name>
</gene>
<evidence type="ECO:0000313" key="10">
    <source>
        <dbReference type="EMBL" id="QYM78239.1"/>
    </source>
</evidence>
<dbReference type="InterPro" id="IPR051909">
    <property type="entry name" value="MFP_Cation_Efflux"/>
</dbReference>
<organism evidence="10 11">
    <name type="scientific">Horticoccus luteus</name>
    <dbReference type="NCBI Taxonomy" id="2862869"/>
    <lineage>
        <taxon>Bacteria</taxon>
        <taxon>Pseudomonadati</taxon>
        <taxon>Verrucomicrobiota</taxon>
        <taxon>Opitutia</taxon>
        <taxon>Opitutales</taxon>
        <taxon>Opitutaceae</taxon>
        <taxon>Horticoccus</taxon>
    </lineage>
</organism>
<dbReference type="NCBIfam" id="TIGR01730">
    <property type="entry name" value="RND_mfp"/>
    <property type="match status" value="1"/>
</dbReference>
<dbReference type="Proteomes" id="UP000825051">
    <property type="component" value="Chromosome"/>
</dbReference>
<feature type="domain" description="CusB-like beta-barrel" evidence="8">
    <location>
        <begin position="233"/>
        <end position="309"/>
    </location>
</feature>
<dbReference type="Gene3D" id="2.40.420.20">
    <property type="match status" value="1"/>
</dbReference>
<dbReference type="SUPFAM" id="SSF111369">
    <property type="entry name" value="HlyD-like secretion proteins"/>
    <property type="match status" value="1"/>
</dbReference>
<evidence type="ECO:0000256" key="4">
    <source>
        <dbReference type="SAM" id="SignalP"/>
    </source>
</evidence>
<dbReference type="Pfam" id="PF25954">
    <property type="entry name" value="Beta-barrel_RND_2"/>
    <property type="match status" value="1"/>
</dbReference>
<dbReference type="GO" id="GO:0060003">
    <property type="term" value="P:copper ion export"/>
    <property type="evidence" value="ECO:0007669"/>
    <property type="project" value="TreeGrafter"/>
</dbReference>
<feature type="domain" description="Heavy metal binding" evidence="5">
    <location>
        <begin position="34"/>
        <end position="59"/>
    </location>
</feature>
<sequence length="567" mass="60681">MTPPAMRLLKTLLALLALGLVSGLTARAKGPQLYTCGMHPQIIQDHPGNCPICGMKLTPLPDDASGNGGIVISPETIQRMNLKTSAVTRGPVEREIRAVGSVTYDEAGLRDITLKYDGWIEELFVNATSTVVAEGDPLFRIYSPDLYNAQLNYLVTLRTEGDANGPLTRAARTRLELFDLPADFIAALGRTGTAERTYVYRAPSAGVVIEKPVVVGRMVRAGELIYRLATLDPIWITAQFYAADAAFIHPGQSLRLQPTHGDRPTVIGTVQLIEPQFDDATRTLMARIVVPNADHQLRPGMYVDVRFTAHLADDAVLVPATAVLRSGEHNTVFVALPAGRFDPREITLGPRTSDDHYAVTSGLNVGDTVVTSGQFMLDSESQLREGIQKMLAASGHGDHAHAPVRPTPSASTPRASSPTATSPLPPAGVASLTKLARAGADAAAALAGDNLSAYQQSLPALNAALAGFHAARADSHSDALAHFRALPDRATLADARRDFEPFSTALVDLVRANHLTATTGLHAFECPMAPELGTGRWLQREPQIRNPFFGSTMLTCGDALPEDPARL</sequence>
<dbReference type="KEGG" id="ole:K0B96_13130"/>
<dbReference type="Pfam" id="PF25919">
    <property type="entry name" value="BSH_CusB"/>
    <property type="match status" value="1"/>
</dbReference>
<dbReference type="PANTHER" id="PTHR30097:SF4">
    <property type="entry name" value="SLR6042 PROTEIN"/>
    <property type="match status" value="1"/>
</dbReference>
<protein>
    <submittedName>
        <fullName evidence="10">Efflux RND transporter periplasmic adaptor subunit</fullName>
    </submittedName>
</protein>
<evidence type="ECO:0000259" key="6">
    <source>
        <dbReference type="Pfam" id="PF25869"/>
    </source>
</evidence>
<dbReference type="Gene3D" id="6.10.140.730">
    <property type="match status" value="1"/>
</dbReference>
<evidence type="ECO:0000259" key="5">
    <source>
        <dbReference type="Pfam" id="PF19335"/>
    </source>
</evidence>
<evidence type="ECO:0000259" key="7">
    <source>
        <dbReference type="Pfam" id="PF25919"/>
    </source>
</evidence>
<name>A0A8F9TS70_9BACT</name>
<keyword evidence="11" id="KW-1185">Reference proteome</keyword>
<keyword evidence="2" id="KW-0813">Transport</keyword>
<feature type="domain" description="CzcB-like C-terminal circularly permuted SH3-like" evidence="9">
    <location>
        <begin position="316"/>
        <end position="377"/>
    </location>
</feature>
<dbReference type="InterPro" id="IPR006143">
    <property type="entry name" value="RND_pump_MFP"/>
</dbReference>
<dbReference type="Pfam" id="PF25869">
    <property type="entry name" value="3HB_CusB"/>
    <property type="match status" value="1"/>
</dbReference>
<dbReference type="AlphaFoldDB" id="A0A8F9TS70"/>
<proteinExistence type="inferred from homology"/>
<dbReference type="EMBL" id="CP080507">
    <property type="protein sequence ID" value="QYM78239.1"/>
    <property type="molecule type" value="Genomic_DNA"/>
</dbReference>
<dbReference type="InterPro" id="IPR058649">
    <property type="entry name" value="CzcB_C"/>
</dbReference>
<dbReference type="Pfam" id="PF25975">
    <property type="entry name" value="CzcB_C"/>
    <property type="match status" value="1"/>
</dbReference>
<dbReference type="PANTHER" id="PTHR30097">
    <property type="entry name" value="CATION EFFLUX SYSTEM PROTEIN CUSB"/>
    <property type="match status" value="1"/>
</dbReference>